<evidence type="ECO:0000256" key="1">
    <source>
        <dbReference type="SAM" id="Phobius"/>
    </source>
</evidence>
<protein>
    <submittedName>
        <fullName evidence="2">Uncharacterized protein</fullName>
    </submittedName>
</protein>
<dbReference type="EMBL" id="DYDO01000006">
    <property type="protein sequence ID" value="DBA22137.1"/>
    <property type="molecule type" value="Genomic_DNA"/>
</dbReference>
<accession>A0AAV3A6R5</accession>
<reference evidence="2" key="1">
    <citation type="thesis" date="2020" institute="ProQuest LLC" country="789 East Eisenhower Parkway, Ann Arbor, MI, USA">
        <title>Comparative Genomics and Chromosome Evolution.</title>
        <authorList>
            <person name="Mudd A.B."/>
        </authorList>
    </citation>
    <scope>NUCLEOTIDE SEQUENCE</scope>
    <source>
        <strain evidence="2">1538</strain>
        <tissue evidence="2">Blood</tissue>
    </source>
</reference>
<organism evidence="2 3">
    <name type="scientific">Pyxicephalus adspersus</name>
    <name type="common">African bullfrog</name>
    <dbReference type="NCBI Taxonomy" id="30357"/>
    <lineage>
        <taxon>Eukaryota</taxon>
        <taxon>Metazoa</taxon>
        <taxon>Chordata</taxon>
        <taxon>Craniata</taxon>
        <taxon>Vertebrata</taxon>
        <taxon>Euteleostomi</taxon>
        <taxon>Amphibia</taxon>
        <taxon>Batrachia</taxon>
        <taxon>Anura</taxon>
        <taxon>Neobatrachia</taxon>
        <taxon>Ranoidea</taxon>
        <taxon>Pyxicephalidae</taxon>
        <taxon>Pyxicephalinae</taxon>
        <taxon>Pyxicephalus</taxon>
    </lineage>
</organism>
<evidence type="ECO:0000313" key="3">
    <source>
        <dbReference type="Proteomes" id="UP001181693"/>
    </source>
</evidence>
<feature type="transmembrane region" description="Helical" evidence="1">
    <location>
        <begin position="62"/>
        <end position="84"/>
    </location>
</feature>
<comment type="caution">
    <text evidence="2">The sequence shown here is derived from an EMBL/GenBank/DDBJ whole genome shotgun (WGS) entry which is preliminary data.</text>
</comment>
<name>A0AAV3A6R5_PYXAD</name>
<dbReference type="Proteomes" id="UP001181693">
    <property type="component" value="Unassembled WGS sequence"/>
</dbReference>
<proteinExistence type="predicted"/>
<keyword evidence="3" id="KW-1185">Reference proteome</keyword>
<dbReference type="AlphaFoldDB" id="A0AAV3A6R5"/>
<sequence length="85" mass="9362">MEITLCIPIISSSFGSYRLFPNTGAQCCNIVGKAKSQSHKQETRFLGALCTLNIGMVIRKNIICNIILDVYSWFVLCICFAALVG</sequence>
<keyword evidence="1" id="KW-0472">Membrane</keyword>
<keyword evidence="1" id="KW-0812">Transmembrane</keyword>
<gene>
    <name evidence="2" type="ORF">GDO54_013199</name>
</gene>
<evidence type="ECO:0000313" key="2">
    <source>
        <dbReference type="EMBL" id="DBA22137.1"/>
    </source>
</evidence>
<keyword evidence="1" id="KW-1133">Transmembrane helix</keyword>